<name>A0A8S5LP67_9CAUD</name>
<sequence>MRRTPRLEWHPIAFSCFHPTDLGSGVSIPPAPPSLDKFHSHLFHIRTYKSFLPIRSVFLPCPLKL</sequence>
<dbReference type="EMBL" id="BK015888">
    <property type="protein sequence ID" value="DAD71820.1"/>
    <property type="molecule type" value="Genomic_DNA"/>
</dbReference>
<accession>A0A8S5LP67</accession>
<reference evidence="1" key="1">
    <citation type="journal article" date="2021" name="Proc. Natl. Acad. Sci. U.S.A.">
        <title>A Catalog of Tens of Thousands of Viruses from Human Metagenomes Reveals Hidden Associations with Chronic Diseases.</title>
        <authorList>
            <person name="Tisza M.J."/>
            <person name="Buck C.B."/>
        </authorList>
    </citation>
    <scope>NUCLEOTIDE SEQUENCE</scope>
    <source>
        <strain evidence="1">CtoiW10</strain>
    </source>
</reference>
<proteinExistence type="predicted"/>
<evidence type="ECO:0000313" key="1">
    <source>
        <dbReference type="EMBL" id="DAD71820.1"/>
    </source>
</evidence>
<protein>
    <submittedName>
        <fullName evidence="1">Uncharacterized protein</fullName>
    </submittedName>
</protein>
<organism evidence="1">
    <name type="scientific">Siphoviridae sp. ctoiW10</name>
    <dbReference type="NCBI Taxonomy" id="2827592"/>
    <lineage>
        <taxon>Viruses</taxon>
        <taxon>Duplodnaviria</taxon>
        <taxon>Heunggongvirae</taxon>
        <taxon>Uroviricota</taxon>
        <taxon>Caudoviricetes</taxon>
    </lineage>
</organism>